<sequence>MFPRRPSAPQSFYFVRRSSTFSQGLPGLKINADRLQETIHHTCQWGAAHRYGRGPNETGMARLTLSDEDAAARRWFIEETQRLGCDVKVDQMGNIFARKRGSLGSKLPMTAMGSHLDTQPQGGRYDGILGVVAGIEALRTMKENGYQSKFDIGVINWTNEEGARFPGTTVSSKVWAGDIPIQSAWDLRDVSDPFITMKSELERHGYLGPLLESRGRKIGVVRGAQACRWLTFTVVGRTAHSGTTPYSARKDPLLAAAKMIATSNELAQKSGAFVTTGIIKVPPGSSINAVASQATFTLDIRHPDDKTICEIQEQCLASFQEISRENGVELSWSIDVDSPATTFDEDCVWAVETAANGIVGHDGWLSMTSGATHDSVNTSKHCPTTMIFVPCKDGISHHPEEYCSPEDCALGAQTLLDSVIIYDNRRLANLQ</sequence>
<evidence type="ECO:0000313" key="5">
    <source>
        <dbReference type="Proteomes" id="UP000070328"/>
    </source>
</evidence>
<proteinExistence type="inferred from homology"/>
<dbReference type="GO" id="GO:0016813">
    <property type="term" value="F:hydrolase activity, acting on carbon-nitrogen (but not peptide) bonds, in linear amidines"/>
    <property type="evidence" value="ECO:0007669"/>
    <property type="project" value="InterPro"/>
</dbReference>
<reference evidence="4 5" key="1">
    <citation type="submission" date="2014-02" db="EMBL/GenBank/DDBJ databases">
        <title>The genome sequence of Colletotrichum simmondsii CBS122122.</title>
        <authorList>
            <person name="Baroncelli R."/>
            <person name="Thon M.R."/>
        </authorList>
    </citation>
    <scope>NUCLEOTIDE SEQUENCE [LARGE SCALE GENOMIC DNA]</scope>
    <source>
        <strain evidence="4 5">CBS122122</strain>
    </source>
</reference>
<dbReference type="Pfam" id="PF07687">
    <property type="entry name" value="M20_dimer"/>
    <property type="match status" value="1"/>
</dbReference>
<dbReference type="SUPFAM" id="SSF55031">
    <property type="entry name" value="Bacterial exopeptidase dimerisation domain"/>
    <property type="match status" value="1"/>
</dbReference>
<dbReference type="PANTHER" id="PTHR32494:SF20">
    <property type="entry name" value="PEPTIDASE M20 DIMERISATION DOMAIN-CONTAINING PROTEIN"/>
    <property type="match status" value="1"/>
</dbReference>
<dbReference type="OrthoDB" id="4676at2759"/>
<dbReference type="SUPFAM" id="SSF53187">
    <property type="entry name" value="Zn-dependent exopeptidases"/>
    <property type="match status" value="1"/>
</dbReference>
<dbReference type="CDD" id="cd03884">
    <property type="entry name" value="M20_bAS"/>
    <property type="match status" value="1"/>
</dbReference>
<dbReference type="PANTHER" id="PTHR32494">
    <property type="entry name" value="ALLANTOATE DEIMINASE-RELATED"/>
    <property type="match status" value="1"/>
</dbReference>
<dbReference type="Gene3D" id="3.40.630.10">
    <property type="entry name" value="Zn peptidases"/>
    <property type="match status" value="2"/>
</dbReference>
<comment type="similarity">
    <text evidence="1">Belongs to the peptidase M20A family.</text>
</comment>
<evidence type="ECO:0000256" key="2">
    <source>
        <dbReference type="ARBA" id="ARBA00022801"/>
    </source>
</evidence>
<keyword evidence="5" id="KW-1185">Reference proteome</keyword>
<comment type="caution">
    <text evidence="4">The sequence shown here is derived from an EMBL/GenBank/DDBJ whole genome shotgun (WGS) entry which is preliminary data.</text>
</comment>
<evidence type="ECO:0000259" key="3">
    <source>
        <dbReference type="Pfam" id="PF07687"/>
    </source>
</evidence>
<dbReference type="InterPro" id="IPR002933">
    <property type="entry name" value="Peptidase_M20"/>
</dbReference>
<dbReference type="PIRSF" id="PIRSF001235">
    <property type="entry name" value="Amidase_carbamoylase"/>
    <property type="match status" value="1"/>
</dbReference>
<feature type="domain" description="Peptidase M20 dimerisation" evidence="3">
    <location>
        <begin position="229"/>
        <end position="320"/>
    </location>
</feature>
<evidence type="ECO:0000313" key="4">
    <source>
        <dbReference type="EMBL" id="KXH48435.1"/>
    </source>
</evidence>
<accession>A0A135TK25</accession>
<dbReference type="InterPro" id="IPR011650">
    <property type="entry name" value="Peptidase_M20_dimer"/>
</dbReference>
<dbReference type="AlphaFoldDB" id="A0A135TK25"/>
<keyword evidence="2" id="KW-0378">Hydrolase</keyword>
<protein>
    <submittedName>
        <fullName evidence="4">Hydantoinase/carbamoylase family amidase</fullName>
    </submittedName>
</protein>
<evidence type="ECO:0000256" key="1">
    <source>
        <dbReference type="ARBA" id="ARBA00006247"/>
    </source>
</evidence>
<organism evidence="4 5">
    <name type="scientific">Colletotrichum simmondsii</name>
    <dbReference type="NCBI Taxonomy" id="703756"/>
    <lineage>
        <taxon>Eukaryota</taxon>
        <taxon>Fungi</taxon>
        <taxon>Dikarya</taxon>
        <taxon>Ascomycota</taxon>
        <taxon>Pezizomycotina</taxon>
        <taxon>Sordariomycetes</taxon>
        <taxon>Hypocreomycetidae</taxon>
        <taxon>Glomerellales</taxon>
        <taxon>Glomerellaceae</taxon>
        <taxon>Colletotrichum</taxon>
        <taxon>Colletotrichum acutatum species complex</taxon>
    </lineage>
</organism>
<dbReference type="InterPro" id="IPR010158">
    <property type="entry name" value="Amidase_Cbmase"/>
</dbReference>
<dbReference type="EMBL" id="JFBX01000132">
    <property type="protein sequence ID" value="KXH48435.1"/>
    <property type="molecule type" value="Genomic_DNA"/>
</dbReference>
<gene>
    <name evidence="4" type="ORF">CSIM01_04814</name>
</gene>
<dbReference type="Pfam" id="PF01546">
    <property type="entry name" value="Peptidase_M20"/>
    <property type="match status" value="1"/>
</dbReference>
<name>A0A135TK25_9PEZI</name>
<dbReference type="InterPro" id="IPR036264">
    <property type="entry name" value="Bact_exopeptidase_dim_dom"/>
</dbReference>
<dbReference type="Proteomes" id="UP000070328">
    <property type="component" value="Unassembled WGS sequence"/>
</dbReference>